<evidence type="ECO:0000313" key="2">
    <source>
        <dbReference type="Proteomes" id="UP000593574"/>
    </source>
</evidence>
<comment type="caution">
    <text evidence="1">The sequence shown here is derived from an EMBL/GenBank/DDBJ whole genome shotgun (WGS) entry which is preliminary data.</text>
</comment>
<gene>
    <name evidence="1" type="ORF">Golax_011178</name>
</gene>
<keyword evidence="2" id="KW-1185">Reference proteome</keyword>
<accession>A0A7J8ZJN6</accession>
<organism evidence="1 2">
    <name type="scientific">Gossypium laxum</name>
    <dbReference type="NCBI Taxonomy" id="34288"/>
    <lineage>
        <taxon>Eukaryota</taxon>
        <taxon>Viridiplantae</taxon>
        <taxon>Streptophyta</taxon>
        <taxon>Embryophyta</taxon>
        <taxon>Tracheophyta</taxon>
        <taxon>Spermatophyta</taxon>
        <taxon>Magnoliopsida</taxon>
        <taxon>eudicotyledons</taxon>
        <taxon>Gunneridae</taxon>
        <taxon>Pentapetalae</taxon>
        <taxon>rosids</taxon>
        <taxon>malvids</taxon>
        <taxon>Malvales</taxon>
        <taxon>Malvaceae</taxon>
        <taxon>Malvoideae</taxon>
        <taxon>Gossypium</taxon>
    </lineage>
</organism>
<protein>
    <submittedName>
        <fullName evidence="1">Uncharacterized protein</fullName>
    </submittedName>
</protein>
<feature type="non-terminal residue" evidence="1">
    <location>
        <position position="30"/>
    </location>
</feature>
<sequence length="30" mass="3390">MTKCSGRSKSFRQTVTFELPEGEMLENLVA</sequence>
<proteinExistence type="predicted"/>
<name>A0A7J8ZJN6_9ROSI</name>
<dbReference type="Proteomes" id="UP000593574">
    <property type="component" value="Unassembled WGS sequence"/>
</dbReference>
<evidence type="ECO:0000313" key="1">
    <source>
        <dbReference type="EMBL" id="MBA0712053.1"/>
    </source>
</evidence>
<dbReference type="AlphaFoldDB" id="A0A7J8ZJN6"/>
<reference evidence="1 2" key="1">
    <citation type="journal article" date="2019" name="Genome Biol. Evol.">
        <title>Insights into the evolution of the New World diploid cottons (Gossypium, subgenus Houzingenia) based on genome sequencing.</title>
        <authorList>
            <person name="Grover C.E."/>
            <person name="Arick M.A. 2nd"/>
            <person name="Thrash A."/>
            <person name="Conover J.L."/>
            <person name="Sanders W.S."/>
            <person name="Peterson D.G."/>
            <person name="Frelichowski J.E."/>
            <person name="Scheffler J.A."/>
            <person name="Scheffler B.E."/>
            <person name="Wendel J.F."/>
        </authorList>
    </citation>
    <scope>NUCLEOTIDE SEQUENCE [LARGE SCALE GENOMIC DNA]</scope>
    <source>
        <strain evidence="1">4</strain>
        <tissue evidence="1">Leaf</tissue>
    </source>
</reference>
<dbReference type="EMBL" id="JABEZV010000005">
    <property type="protein sequence ID" value="MBA0712053.1"/>
    <property type="molecule type" value="Genomic_DNA"/>
</dbReference>